<gene>
    <name evidence="2" type="ORF">ACE1B6_04825</name>
</gene>
<comment type="caution">
    <text evidence="2">The sequence shown here is derived from an EMBL/GenBank/DDBJ whole genome shotgun (WGS) entry which is preliminary data.</text>
</comment>
<evidence type="ECO:0000313" key="3">
    <source>
        <dbReference type="Proteomes" id="UP001576776"/>
    </source>
</evidence>
<sequence>MMFDQILSALITSAGILWKAFWALVFGYTVSAAIQVIVTRSQMARILGKRGAKQAILAGLFGFISSSDYLRLYHY</sequence>
<keyword evidence="1" id="KW-0472">Membrane</keyword>
<dbReference type="EMBL" id="JBHFNS010000019">
    <property type="protein sequence ID" value="MFB2934581.1"/>
    <property type="molecule type" value="Genomic_DNA"/>
</dbReference>
<dbReference type="RefSeq" id="WP_413256108.1">
    <property type="nucleotide sequence ID" value="NZ_JBHFNS010000019.1"/>
</dbReference>
<keyword evidence="3" id="KW-1185">Reference proteome</keyword>
<protein>
    <submittedName>
        <fullName evidence="2">Uncharacterized protein</fullName>
    </submittedName>
</protein>
<feature type="transmembrane region" description="Helical" evidence="1">
    <location>
        <begin position="20"/>
        <end position="39"/>
    </location>
</feature>
<name>A0ABV4Y700_9CYAN</name>
<evidence type="ECO:0000313" key="2">
    <source>
        <dbReference type="EMBL" id="MFB2934581.1"/>
    </source>
</evidence>
<proteinExistence type="predicted"/>
<dbReference type="Proteomes" id="UP001576776">
    <property type="component" value="Unassembled WGS sequence"/>
</dbReference>
<organism evidence="2 3">
    <name type="scientific">Floridaenema fluviatile BLCC-F154</name>
    <dbReference type="NCBI Taxonomy" id="3153640"/>
    <lineage>
        <taxon>Bacteria</taxon>
        <taxon>Bacillati</taxon>
        <taxon>Cyanobacteriota</taxon>
        <taxon>Cyanophyceae</taxon>
        <taxon>Oscillatoriophycideae</taxon>
        <taxon>Aerosakkonematales</taxon>
        <taxon>Aerosakkonemataceae</taxon>
        <taxon>Floridanema</taxon>
        <taxon>Floridanema fluviatile</taxon>
    </lineage>
</organism>
<keyword evidence="1" id="KW-1133">Transmembrane helix</keyword>
<evidence type="ECO:0000256" key="1">
    <source>
        <dbReference type="SAM" id="Phobius"/>
    </source>
</evidence>
<accession>A0ABV4Y700</accession>
<reference evidence="2 3" key="1">
    <citation type="submission" date="2024-09" db="EMBL/GenBank/DDBJ databases">
        <title>Floridaenema gen nov. (Aerosakkonemataceae, Aerosakkonematales ord. nov., Cyanobacteria) from benthic tropical and subtropical fresh waters, with the description of four new species.</title>
        <authorList>
            <person name="Moretto J.A."/>
            <person name="Berthold D.E."/>
            <person name="Lefler F.W."/>
            <person name="Huang I.-S."/>
            <person name="Laughinghouse H. IV."/>
        </authorList>
    </citation>
    <scope>NUCLEOTIDE SEQUENCE [LARGE SCALE GENOMIC DNA]</scope>
    <source>
        <strain evidence="2 3">BLCC-F154</strain>
    </source>
</reference>
<keyword evidence="1" id="KW-0812">Transmembrane</keyword>